<sequence>MNSIEPSPPTANTSKPVYTWDRNASGQVWMAHQAQNYGVDTFYADAWSAPGFMKTNGRDDEGGFLKKDWVAAYVDYLVAYVRAWTVTEGIPLQHVGFVNEPNVVKPYATMQLPGVEGNTTANNGSTVSAADIIRPLAAALKAAKESAVSSVGVSCCEEQGWSLARAMLPGLQSTVDDGALRVITTHAYKGTPGAPDVPLNTSLPVWITENSPIMQRLGFSDVWYDKGQENEGLTWANNLQTALLDGNVSVYLYWIGAGGYGGEVPLVWLHDGNYSVGATYWATAHYSRFIRPGATRVGVDGDDIQSVRTSAFKNTDGSYIIQVVNNINGNVTVSLNAPPAKPRQSRSITKYVTDRDLRLQGFERDAPDLGQPLDTALSPRSLTTFHVQYKYRRDGIFNGGE</sequence>
<evidence type="ECO:0000259" key="2">
    <source>
        <dbReference type="Pfam" id="PF17189"/>
    </source>
</evidence>
<comment type="caution">
    <text evidence="3">The sequence shown here is derived from an EMBL/GenBank/DDBJ whole genome shotgun (WGS) entry which is preliminary data.</text>
</comment>
<evidence type="ECO:0000313" key="3">
    <source>
        <dbReference type="EMBL" id="CAK7214190.1"/>
    </source>
</evidence>
<dbReference type="InterPro" id="IPR033452">
    <property type="entry name" value="GH30_C"/>
</dbReference>
<feature type="domain" description="Endo-beta-1,6-galactanase-like" evidence="1">
    <location>
        <begin position="17"/>
        <end position="149"/>
    </location>
</feature>
<dbReference type="InterPro" id="IPR039743">
    <property type="entry name" value="6GAL/EXGAL"/>
</dbReference>
<dbReference type="EMBL" id="CAWUHD010000013">
    <property type="protein sequence ID" value="CAK7214190.1"/>
    <property type="molecule type" value="Genomic_DNA"/>
</dbReference>
<dbReference type="Gene3D" id="3.20.20.80">
    <property type="entry name" value="Glycosidases"/>
    <property type="match status" value="1"/>
</dbReference>
<reference evidence="3 4" key="1">
    <citation type="submission" date="2024-01" db="EMBL/GenBank/DDBJ databases">
        <authorList>
            <person name="Allen C."/>
            <person name="Tagirdzhanova G."/>
        </authorList>
    </citation>
    <scope>NUCLEOTIDE SEQUENCE [LARGE SCALE GENOMIC DNA]</scope>
</reference>
<gene>
    <name evidence="3" type="ORF">SEUCBS140593_002099</name>
</gene>
<dbReference type="PANTHER" id="PTHR42767:SF1">
    <property type="entry name" value="ENDO-BETA-1,6-GALACTANASE-LIKE DOMAIN-CONTAINING PROTEIN"/>
    <property type="match status" value="1"/>
</dbReference>
<dbReference type="Proteomes" id="UP001642482">
    <property type="component" value="Unassembled WGS sequence"/>
</dbReference>
<evidence type="ECO:0008006" key="5">
    <source>
        <dbReference type="Google" id="ProtNLM"/>
    </source>
</evidence>
<dbReference type="InterPro" id="IPR039514">
    <property type="entry name" value="6GAL-like"/>
</dbReference>
<dbReference type="Gene3D" id="2.60.40.1180">
    <property type="entry name" value="Golgi alpha-mannosidase II"/>
    <property type="match status" value="1"/>
</dbReference>
<organism evidence="3 4">
    <name type="scientific">Sporothrix eucalyptigena</name>
    <dbReference type="NCBI Taxonomy" id="1812306"/>
    <lineage>
        <taxon>Eukaryota</taxon>
        <taxon>Fungi</taxon>
        <taxon>Dikarya</taxon>
        <taxon>Ascomycota</taxon>
        <taxon>Pezizomycotina</taxon>
        <taxon>Sordariomycetes</taxon>
        <taxon>Sordariomycetidae</taxon>
        <taxon>Ophiostomatales</taxon>
        <taxon>Ophiostomataceae</taxon>
        <taxon>Sporothrix</taxon>
    </lineage>
</organism>
<evidence type="ECO:0000259" key="1">
    <source>
        <dbReference type="Pfam" id="PF14587"/>
    </source>
</evidence>
<protein>
    <recommendedName>
        <fullName evidence="5">Glycoside hydrolase family 30 protein</fullName>
    </recommendedName>
</protein>
<feature type="domain" description="Glycosyl hydrolase family 30 beta sandwich" evidence="2">
    <location>
        <begin position="293"/>
        <end position="344"/>
    </location>
</feature>
<dbReference type="SUPFAM" id="SSF51011">
    <property type="entry name" value="Glycosyl hydrolase domain"/>
    <property type="match status" value="1"/>
</dbReference>
<dbReference type="PANTHER" id="PTHR42767">
    <property type="entry name" value="ENDO-BETA-1,6-GALACTANASE"/>
    <property type="match status" value="1"/>
</dbReference>
<dbReference type="Pfam" id="PF14587">
    <property type="entry name" value="Glyco_hydr_30_2"/>
    <property type="match status" value="1"/>
</dbReference>
<name>A0ABP0B4C8_9PEZI</name>
<dbReference type="InterPro" id="IPR013780">
    <property type="entry name" value="Glyco_hydro_b"/>
</dbReference>
<dbReference type="Pfam" id="PF17189">
    <property type="entry name" value="Glyco_hydro_30C"/>
    <property type="match status" value="1"/>
</dbReference>
<keyword evidence="4" id="KW-1185">Reference proteome</keyword>
<proteinExistence type="predicted"/>
<dbReference type="InterPro" id="IPR017853">
    <property type="entry name" value="GH"/>
</dbReference>
<evidence type="ECO:0000313" key="4">
    <source>
        <dbReference type="Proteomes" id="UP001642482"/>
    </source>
</evidence>
<dbReference type="SUPFAM" id="SSF51445">
    <property type="entry name" value="(Trans)glycosidases"/>
    <property type="match status" value="1"/>
</dbReference>
<accession>A0ABP0B4C8</accession>